<feature type="transmembrane region" description="Helical" evidence="2">
    <location>
        <begin position="56"/>
        <end position="74"/>
    </location>
</feature>
<accession>A0AAD4UXM6</accession>
<gene>
    <name evidence="3" type="ORF">L3X38_043018</name>
</gene>
<keyword evidence="2" id="KW-1133">Transmembrane helix</keyword>
<dbReference type="AlphaFoldDB" id="A0AAD4UXM6"/>
<comment type="caution">
    <text evidence="3">The sequence shown here is derived from an EMBL/GenBank/DDBJ whole genome shotgun (WGS) entry which is preliminary data.</text>
</comment>
<name>A0AAD4UXM6_PRUDU</name>
<keyword evidence="2" id="KW-0472">Membrane</keyword>
<keyword evidence="4" id="KW-1185">Reference proteome</keyword>
<evidence type="ECO:0000256" key="1">
    <source>
        <dbReference type="SAM" id="MobiDB-lite"/>
    </source>
</evidence>
<evidence type="ECO:0000313" key="4">
    <source>
        <dbReference type="Proteomes" id="UP001054821"/>
    </source>
</evidence>
<organism evidence="3 4">
    <name type="scientific">Prunus dulcis</name>
    <name type="common">Almond</name>
    <name type="synonym">Amygdalus dulcis</name>
    <dbReference type="NCBI Taxonomy" id="3755"/>
    <lineage>
        <taxon>Eukaryota</taxon>
        <taxon>Viridiplantae</taxon>
        <taxon>Streptophyta</taxon>
        <taxon>Embryophyta</taxon>
        <taxon>Tracheophyta</taxon>
        <taxon>Spermatophyta</taxon>
        <taxon>Magnoliopsida</taxon>
        <taxon>eudicotyledons</taxon>
        <taxon>Gunneridae</taxon>
        <taxon>Pentapetalae</taxon>
        <taxon>rosids</taxon>
        <taxon>fabids</taxon>
        <taxon>Rosales</taxon>
        <taxon>Rosaceae</taxon>
        <taxon>Amygdaloideae</taxon>
        <taxon>Amygdaleae</taxon>
        <taxon>Prunus</taxon>
    </lineage>
</organism>
<evidence type="ECO:0000313" key="3">
    <source>
        <dbReference type="EMBL" id="KAI5313842.1"/>
    </source>
</evidence>
<dbReference type="EMBL" id="JAJFAZ020000008">
    <property type="protein sequence ID" value="KAI5313842.1"/>
    <property type="molecule type" value="Genomic_DNA"/>
</dbReference>
<keyword evidence="2" id="KW-0812">Transmembrane</keyword>
<proteinExistence type="predicted"/>
<dbReference type="Proteomes" id="UP001054821">
    <property type="component" value="Chromosome 8"/>
</dbReference>
<evidence type="ECO:0000256" key="2">
    <source>
        <dbReference type="SAM" id="Phobius"/>
    </source>
</evidence>
<protein>
    <submittedName>
        <fullName evidence="3">Uncharacterized protein</fullName>
    </submittedName>
</protein>
<sequence length="90" mass="9270">MGGGHHSKDGNGCGEISDHAWVGDGASPWAWRSETPGHGGMGRATCGGSMVGASDGASYCFVPFIFLLLLYRLAGGMFVGGFGKYPNLCI</sequence>
<reference evidence="3 4" key="1">
    <citation type="journal article" date="2022" name="G3 (Bethesda)">
        <title>Whole-genome sequence and methylome profiling of the almond [Prunus dulcis (Mill.) D.A. Webb] cultivar 'Nonpareil'.</title>
        <authorList>
            <person name="D'Amico-Willman K.M."/>
            <person name="Ouma W.Z."/>
            <person name="Meulia T."/>
            <person name="Sideli G.M."/>
            <person name="Gradziel T.M."/>
            <person name="Fresnedo-Ramirez J."/>
        </authorList>
    </citation>
    <scope>NUCLEOTIDE SEQUENCE [LARGE SCALE GENOMIC DNA]</scope>
    <source>
        <strain evidence="3">Clone GOH B32 T37-40</strain>
    </source>
</reference>
<feature type="region of interest" description="Disordered" evidence="1">
    <location>
        <begin position="1"/>
        <end position="36"/>
    </location>
</feature>